<evidence type="ECO:0000256" key="1">
    <source>
        <dbReference type="ARBA" id="ARBA00008007"/>
    </source>
</evidence>
<evidence type="ECO:0000313" key="2">
    <source>
        <dbReference type="EMBL" id="GAA3733912.1"/>
    </source>
</evidence>
<comment type="caution">
    <text evidence="2">The sequence shown here is derived from an EMBL/GenBank/DDBJ whole genome shotgun (WGS) entry which is preliminary data.</text>
</comment>
<name>A0ABP7FAU3_9STAP</name>
<dbReference type="InterPro" id="IPR051910">
    <property type="entry name" value="ComF/GntX_DNA_util-trans"/>
</dbReference>
<dbReference type="Gene3D" id="3.40.50.2020">
    <property type="match status" value="1"/>
</dbReference>
<dbReference type="EMBL" id="BAABCK010000070">
    <property type="protein sequence ID" value="GAA3733912.1"/>
    <property type="molecule type" value="Genomic_DNA"/>
</dbReference>
<dbReference type="InterPro" id="IPR000836">
    <property type="entry name" value="PRTase_dom"/>
</dbReference>
<dbReference type="PANTHER" id="PTHR47505">
    <property type="entry name" value="DNA UTILIZATION PROTEIN YHGH"/>
    <property type="match status" value="1"/>
</dbReference>
<dbReference type="CDD" id="cd06223">
    <property type="entry name" value="PRTases_typeI"/>
    <property type="match status" value="1"/>
</dbReference>
<gene>
    <name evidence="2" type="ORF">GCM10022378_22640</name>
</gene>
<accession>A0ABP7FAU3</accession>
<dbReference type="SUPFAM" id="SSF53271">
    <property type="entry name" value="PRTase-like"/>
    <property type="match status" value="1"/>
</dbReference>
<dbReference type="PANTHER" id="PTHR47505:SF1">
    <property type="entry name" value="DNA UTILIZATION PROTEIN YHGH"/>
    <property type="match status" value="1"/>
</dbReference>
<organism evidence="2 3">
    <name type="scientific">Salinicoccus jeotgali</name>
    <dbReference type="NCBI Taxonomy" id="381634"/>
    <lineage>
        <taxon>Bacteria</taxon>
        <taxon>Bacillati</taxon>
        <taxon>Bacillota</taxon>
        <taxon>Bacilli</taxon>
        <taxon>Bacillales</taxon>
        <taxon>Staphylococcaceae</taxon>
        <taxon>Salinicoccus</taxon>
    </lineage>
</organism>
<sequence length="164" mass="18926">MDCDFLKRRFTPPAKITCLLEYNQTVKMLFHRYKFMGDYALSEVLAELLDIDLRGYDAVIPIPLSENRFRERGYNQTTTVLDQKRIVYKEALATTDRARQSELSKVLRINGENPFSVLNGSQLRDQRLLLVDDIYTTGMTVHHALEKLYTISPSSIDVLTFSKA</sequence>
<evidence type="ECO:0008006" key="4">
    <source>
        <dbReference type="Google" id="ProtNLM"/>
    </source>
</evidence>
<proteinExistence type="inferred from homology"/>
<protein>
    <recommendedName>
        <fullName evidence="4">Phosphoribosyltransferase domain-containing protein</fullName>
    </recommendedName>
</protein>
<dbReference type="InterPro" id="IPR029057">
    <property type="entry name" value="PRTase-like"/>
</dbReference>
<keyword evidence="3" id="KW-1185">Reference proteome</keyword>
<reference evidence="3" key="1">
    <citation type="journal article" date="2019" name="Int. J. Syst. Evol. Microbiol.">
        <title>The Global Catalogue of Microorganisms (GCM) 10K type strain sequencing project: providing services to taxonomists for standard genome sequencing and annotation.</title>
        <authorList>
            <consortium name="The Broad Institute Genomics Platform"/>
            <consortium name="The Broad Institute Genome Sequencing Center for Infectious Disease"/>
            <person name="Wu L."/>
            <person name="Ma J."/>
        </authorList>
    </citation>
    <scope>NUCLEOTIDE SEQUENCE [LARGE SCALE GENOMIC DNA]</scope>
    <source>
        <strain evidence="3">JCM 16981</strain>
    </source>
</reference>
<evidence type="ECO:0000313" key="3">
    <source>
        <dbReference type="Proteomes" id="UP001500920"/>
    </source>
</evidence>
<comment type="similarity">
    <text evidence="1">Belongs to the ComF/GntX family.</text>
</comment>
<dbReference type="Proteomes" id="UP001500920">
    <property type="component" value="Unassembled WGS sequence"/>
</dbReference>